<dbReference type="InterPro" id="IPR043504">
    <property type="entry name" value="Peptidase_S1_PA_chymotrypsin"/>
</dbReference>
<keyword evidence="9" id="KW-0325">Glycoprotein</keyword>
<dbReference type="PROSITE" id="PS50026">
    <property type="entry name" value="EGF_3"/>
    <property type="match status" value="1"/>
</dbReference>
<dbReference type="SUPFAM" id="SSF50494">
    <property type="entry name" value="Trypsin-like serine proteases"/>
    <property type="match status" value="1"/>
</dbReference>
<feature type="disulfide bond" evidence="11">
    <location>
        <begin position="115"/>
        <end position="124"/>
    </location>
</feature>
<evidence type="ECO:0000256" key="9">
    <source>
        <dbReference type="ARBA" id="ARBA00023180"/>
    </source>
</evidence>
<keyword evidence="7" id="KW-0106">Calcium</keyword>
<dbReference type="CDD" id="cd00054">
    <property type="entry name" value="EGF_CA"/>
    <property type="match status" value="1"/>
</dbReference>
<keyword evidence="8 11" id="KW-1015">Disulfide bond</keyword>
<evidence type="ECO:0000256" key="3">
    <source>
        <dbReference type="ARBA" id="ARBA00022525"/>
    </source>
</evidence>
<evidence type="ECO:0000256" key="2">
    <source>
        <dbReference type="ARBA" id="ARBA00022479"/>
    </source>
</evidence>
<dbReference type="GO" id="GO:0005615">
    <property type="term" value="C:extracellular space"/>
    <property type="evidence" value="ECO:0007669"/>
    <property type="project" value="TreeGrafter"/>
</dbReference>
<evidence type="ECO:0000256" key="4">
    <source>
        <dbReference type="ARBA" id="ARBA00022536"/>
    </source>
</evidence>
<dbReference type="GO" id="GO:0006508">
    <property type="term" value="P:proteolysis"/>
    <property type="evidence" value="ECO:0007669"/>
    <property type="project" value="UniProtKB-KW"/>
</dbReference>
<evidence type="ECO:0000313" key="16">
    <source>
        <dbReference type="Proteomes" id="UP000606274"/>
    </source>
</evidence>
<dbReference type="GO" id="GO:0007596">
    <property type="term" value="P:blood coagulation"/>
    <property type="evidence" value="ECO:0007669"/>
    <property type="project" value="InterPro"/>
</dbReference>
<dbReference type="InterPro" id="IPR009003">
    <property type="entry name" value="Peptidase_S1_PA"/>
</dbReference>
<comment type="subcellular location">
    <subcellularLocation>
        <location evidence="1">Secreted</location>
    </subcellularLocation>
</comment>
<dbReference type="FunFam" id="4.10.740.10:FF:000001">
    <property type="entry name" value="vitamin K-dependent protein S"/>
    <property type="match status" value="1"/>
</dbReference>
<dbReference type="SMART" id="SM00179">
    <property type="entry name" value="EGF_CA"/>
    <property type="match status" value="2"/>
</dbReference>
<dbReference type="InterPro" id="IPR017857">
    <property type="entry name" value="Coagulation_fac-like_Gla_dom"/>
</dbReference>
<feature type="active site" description="Charge relay system" evidence="10">
    <location>
        <position position="273"/>
    </location>
</feature>
<evidence type="ECO:0000256" key="8">
    <source>
        <dbReference type="ARBA" id="ARBA00023157"/>
    </source>
</evidence>
<evidence type="ECO:0000259" key="13">
    <source>
        <dbReference type="PROSITE" id="PS50240"/>
    </source>
</evidence>
<dbReference type="Proteomes" id="UP000606274">
    <property type="component" value="Unassembled WGS sequence"/>
</dbReference>
<dbReference type="GO" id="GO:0004252">
    <property type="term" value="F:serine-type endopeptidase activity"/>
    <property type="evidence" value="ECO:0007669"/>
    <property type="project" value="InterPro"/>
</dbReference>
<feature type="domain" description="Peptidase S1" evidence="13">
    <location>
        <begin position="189"/>
        <end position="411"/>
    </location>
</feature>
<evidence type="ECO:0000256" key="10">
    <source>
        <dbReference type="PIRSR" id="PIRSR001143-1"/>
    </source>
</evidence>
<dbReference type="PROSITE" id="PS01186">
    <property type="entry name" value="EGF_2"/>
    <property type="match status" value="1"/>
</dbReference>
<evidence type="ECO:0000256" key="1">
    <source>
        <dbReference type="ARBA" id="ARBA00004613"/>
    </source>
</evidence>
<dbReference type="Gene3D" id="2.10.25.10">
    <property type="entry name" value="Laminin"/>
    <property type="match status" value="2"/>
</dbReference>
<evidence type="ECO:0000259" key="14">
    <source>
        <dbReference type="PROSITE" id="PS50998"/>
    </source>
</evidence>
<organism evidence="15 16">
    <name type="scientific">Silurus meridionalis</name>
    <name type="common">Southern catfish</name>
    <name type="synonym">Silurus soldatovi meridionalis</name>
    <dbReference type="NCBI Taxonomy" id="175797"/>
    <lineage>
        <taxon>Eukaryota</taxon>
        <taxon>Metazoa</taxon>
        <taxon>Chordata</taxon>
        <taxon>Craniata</taxon>
        <taxon>Vertebrata</taxon>
        <taxon>Euteleostomi</taxon>
        <taxon>Actinopterygii</taxon>
        <taxon>Neopterygii</taxon>
        <taxon>Teleostei</taxon>
        <taxon>Ostariophysi</taxon>
        <taxon>Siluriformes</taxon>
        <taxon>Siluridae</taxon>
        <taxon>Silurus</taxon>
    </lineage>
</organism>
<dbReference type="PROSITE" id="PS00011">
    <property type="entry name" value="GLA_1"/>
    <property type="match status" value="1"/>
</dbReference>
<evidence type="ECO:0000256" key="6">
    <source>
        <dbReference type="ARBA" id="ARBA00022801"/>
    </source>
</evidence>
<dbReference type="InterPro" id="IPR001881">
    <property type="entry name" value="EGF-like_Ca-bd_dom"/>
</dbReference>
<dbReference type="SUPFAM" id="SSF57630">
    <property type="entry name" value="GLA-domain"/>
    <property type="match status" value="1"/>
</dbReference>
<evidence type="ECO:0000256" key="11">
    <source>
        <dbReference type="PROSITE-ProRule" id="PRU00076"/>
    </source>
</evidence>
<proteinExistence type="predicted"/>
<accession>A0A8T0ACC3</accession>
<name>A0A8T0ACC3_SILME</name>
<dbReference type="PROSITE" id="PS50998">
    <property type="entry name" value="GLA_2"/>
    <property type="match status" value="1"/>
</dbReference>
<dbReference type="InterPro" id="IPR012224">
    <property type="entry name" value="Pept_S1A_FX"/>
</dbReference>
<evidence type="ECO:0008006" key="17">
    <source>
        <dbReference type="Google" id="ProtNLM"/>
    </source>
</evidence>
<gene>
    <name evidence="15" type="ORF">HF521_013003</name>
</gene>
<evidence type="ECO:0000256" key="5">
    <source>
        <dbReference type="ARBA" id="ARBA00022670"/>
    </source>
</evidence>
<dbReference type="InterPro" id="IPR035972">
    <property type="entry name" value="GLA-like_dom_SF"/>
</dbReference>
<dbReference type="Pfam" id="PF00089">
    <property type="entry name" value="Trypsin"/>
    <property type="match status" value="1"/>
</dbReference>
<dbReference type="InterPro" id="IPR000152">
    <property type="entry name" value="EGF-type_Asp/Asn_hydroxyl_site"/>
</dbReference>
<dbReference type="Pfam" id="PF00594">
    <property type="entry name" value="Gla"/>
    <property type="match status" value="1"/>
</dbReference>
<dbReference type="PROSITE" id="PS00010">
    <property type="entry name" value="ASX_HYDROXYL"/>
    <property type="match status" value="1"/>
</dbReference>
<dbReference type="SUPFAM" id="SSF57196">
    <property type="entry name" value="EGF/Laminin"/>
    <property type="match status" value="1"/>
</dbReference>
<dbReference type="PANTHER" id="PTHR24278:SF35">
    <property type="entry name" value="PROTEIN Z, VITAMIN K-DEPENDENT PLASMA GLYCOPROTEIN B"/>
    <property type="match status" value="1"/>
</dbReference>
<dbReference type="InterPro" id="IPR018097">
    <property type="entry name" value="EGF_Ca-bd_CS"/>
</dbReference>
<dbReference type="AlphaFoldDB" id="A0A8T0ACC3"/>
<keyword evidence="3" id="KW-0964">Secreted</keyword>
<dbReference type="PRINTS" id="PR00010">
    <property type="entry name" value="EGFBLOOD"/>
</dbReference>
<feature type="active site" description="Charge relay system" evidence="10">
    <location>
        <position position="232"/>
    </location>
</feature>
<dbReference type="InterPro" id="IPR000742">
    <property type="entry name" value="EGF"/>
</dbReference>
<evidence type="ECO:0000259" key="12">
    <source>
        <dbReference type="PROSITE" id="PS50026"/>
    </source>
</evidence>
<keyword evidence="6" id="KW-0378">Hydrolase</keyword>
<dbReference type="Pfam" id="PF00008">
    <property type="entry name" value="EGF"/>
    <property type="match status" value="1"/>
</dbReference>
<comment type="caution">
    <text evidence="15">The sequence shown here is derived from an EMBL/GenBank/DDBJ whole genome shotgun (WGS) entry which is preliminary data.</text>
</comment>
<comment type="caution">
    <text evidence="11">Lacks conserved residue(s) required for the propagation of feature annotation.</text>
</comment>
<dbReference type="EMBL" id="JABFDY010000024">
    <property type="protein sequence ID" value="KAF7689650.1"/>
    <property type="molecule type" value="Genomic_DNA"/>
</dbReference>
<dbReference type="PROSITE" id="PS50240">
    <property type="entry name" value="TRYPSIN_DOM"/>
    <property type="match status" value="1"/>
</dbReference>
<dbReference type="Pfam" id="PF14670">
    <property type="entry name" value="FXa_inhibition"/>
    <property type="match status" value="1"/>
</dbReference>
<keyword evidence="16" id="KW-1185">Reference proteome</keyword>
<dbReference type="SMART" id="SM00069">
    <property type="entry name" value="GLA"/>
    <property type="match status" value="1"/>
</dbReference>
<dbReference type="InterPro" id="IPR000294">
    <property type="entry name" value="GLA_domain"/>
</dbReference>
<evidence type="ECO:0000313" key="15">
    <source>
        <dbReference type="EMBL" id="KAF7689650.1"/>
    </source>
</evidence>
<feature type="domain" description="Gla" evidence="14">
    <location>
        <begin position="43"/>
        <end position="89"/>
    </location>
</feature>
<protein>
    <recommendedName>
        <fullName evidence="17">Factor VII heavy chain</fullName>
    </recommendedName>
</protein>
<dbReference type="PROSITE" id="PS00022">
    <property type="entry name" value="EGF_1"/>
    <property type="match status" value="1"/>
</dbReference>
<sequence>MEIWFWSFFYFTLHGYYLLSTAKNTVFQYDQQAKTIFIRPKRANSFFVEELLKGNLERECYEEICSKEEAREVFENNQKTEEFWNIYYDGDQCKSNPCQHGGSCKDKIGGYSCKCTGMYTGQNCEKDVSECPSGGPLVCEHYCRTLPDSYRCFCARGYKLHSDGRRCIPQAQDPCGNVKVSSENSTSRSMNQNDPFCPKGECPWQVNFVDSAGEVICHGVILGRRSILTSAHCMTTHPDLDLVIGHSEEKINALRQTKMTFHNRYMAGNPDDDLAFLELKEPIALGPKTFQLCLPDKDFSENILMKSGKEGVIVGGASKPLYLSLDVCHSKLNLSFSLTNKMFCMEDREPEGIKCRLQRKECDLTSGSPVATVEGNTAFLTGLFLSQSDCNEGLVFTKISRYLPWIRKQLLSTETVQT</sequence>
<reference evidence="15" key="1">
    <citation type="submission" date="2020-08" db="EMBL/GenBank/DDBJ databases">
        <title>Chromosome-level assembly of Southern catfish (Silurus meridionalis) provides insights into visual adaptation to the nocturnal and benthic lifestyles.</title>
        <authorList>
            <person name="Zhang Y."/>
            <person name="Wang D."/>
            <person name="Peng Z."/>
        </authorList>
    </citation>
    <scope>NUCLEOTIDE SEQUENCE</scope>
    <source>
        <strain evidence="15">SWU-2019-XX</strain>
        <tissue evidence="15">Muscle</tissue>
    </source>
</reference>
<keyword evidence="4 11" id="KW-0245">EGF-like domain</keyword>
<dbReference type="PROSITE" id="PS01187">
    <property type="entry name" value="EGF_CA"/>
    <property type="match status" value="1"/>
</dbReference>
<dbReference type="GO" id="GO:0005509">
    <property type="term" value="F:calcium ion binding"/>
    <property type="evidence" value="ECO:0007669"/>
    <property type="project" value="InterPro"/>
</dbReference>
<feature type="domain" description="EGF-like" evidence="12">
    <location>
        <begin position="89"/>
        <end position="125"/>
    </location>
</feature>
<dbReference type="SMART" id="SM00020">
    <property type="entry name" value="Tryp_SPc"/>
    <property type="match status" value="1"/>
</dbReference>
<dbReference type="Gene3D" id="2.40.10.10">
    <property type="entry name" value="Trypsin-like serine proteases"/>
    <property type="match status" value="2"/>
</dbReference>
<dbReference type="InterPro" id="IPR001254">
    <property type="entry name" value="Trypsin_dom"/>
</dbReference>
<dbReference type="Gene3D" id="4.10.740.10">
    <property type="entry name" value="Coagulation Factor IX"/>
    <property type="match status" value="1"/>
</dbReference>
<dbReference type="PANTHER" id="PTHR24278">
    <property type="entry name" value="COAGULATION FACTOR"/>
    <property type="match status" value="1"/>
</dbReference>
<dbReference type="PRINTS" id="PR00001">
    <property type="entry name" value="GLABLOOD"/>
</dbReference>
<dbReference type="FunFam" id="2.10.25.10:FF:000162">
    <property type="entry name" value="Coagulation factor X (Predicted)"/>
    <property type="match status" value="1"/>
</dbReference>
<feature type="active site" description="Charge relay system" evidence="10">
    <location>
        <position position="366"/>
    </location>
</feature>
<dbReference type="SMART" id="SM00181">
    <property type="entry name" value="EGF"/>
    <property type="match status" value="2"/>
</dbReference>
<dbReference type="InterPro" id="IPR050442">
    <property type="entry name" value="Peptidase_S1_coag_factors"/>
</dbReference>
<dbReference type="PIRSF" id="PIRSF001143">
    <property type="entry name" value="Factor_X"/>
    <property type="match status" value="1"/>
</dbReference>
<evidence type="ECO:0000256" key="7">
    <source>
        <dbReference type="ARBA" id="ARBA00022837"/>
    </source>
</evidence>
<keyword evidence="5" id="KW-0645">Protease</keyword>
<keyword evidence="2" id="KW-0301">Gamma-carboxyglutamic acid</keyword>
<dbReference type="OrthoDB" id="7726766at2759"/>